<protein>
    <submittedName>
        <fullName evidence="5">Translation initiation factor</fullName>
    </submittedName>
</protein>
<dbReference type="GO" id="GO:0002188">
    <property type="term" value="P:translation reinitiation"/>
    <property type="evidence" value="ECO:0007669"/>
    <property type="project" value="TreeGrafter"/>
</dbReference>
<proteinExistence type="inferred from homology"/>
<evidence type="ECO:0000256" key="3">
    <source>
        <dbReference type="ARBA" id="ARBA00022917"/>
    </source>
</evidence>
<evidence type="ECO:0000313" key="6">
    <source>
        <dbReference type="Proteomes" id="UP001144352"/>
    </source>
</evidence>
<organism evidence="5 6">
    <name type="scientific">Geobacter hydrogenophilus</name>
    <dbReference type="NCBI Taxonomy" id="40983"/>
    <lineage>
        <taxon>Bacteria</taxon>
        <taxon>Pseudomonadati</taxon>
        <taxon>Thermodesulfobacteriota</taxon>
        <taxon>Desulfuromonadia</taxon>
        <taxon>Geobacterales</taxon>
        <taxon>Geobacteraceae</taxon>
        <taxon>Geobacter</taxon>
    </lineage>
</organism>
<dbReference type="InterPro" id="IPR036877">
    <property type="entry name" value="SUI1_dom_sf"/>
</dbReference>
<dbReference type="Proteomes" id="UP001144352">
    <property type="component" value="Unassembled WGS sequence"/>
</dbReference>
<sequence length="122" mass="12630">MKKREGFSDAPLVWSSEHGRVCPGCGKPAAGCVCKKQQKSPAGDGIVRVRRESKGRGGKTVTVITGVPLGSDGIAALAGELKRRCGTGGTVKDGNIEIQGDHADLLVAELTKRGYTVKRAGG</sequence>
<dbReference type="RefSeq" id="WP_214187725.1">
    <property type="nucleotide sequence ID" value="NZ_BSDS01000001.1"/>
</dbReference>
<evidence type="ECO:0000259" key="4">
    <source>
        <dbReference type="PROSITE" id="PS50296"/>
    </source>
</evidence>
<dbReference type="PANTHER" id="PTHR12789">
    <property type="entry name" value="DENSITY-REGULATED PROTEIN HOMOLOG"/>
    <property type="match status" value="1"/>
</dbReference>
<comment type="similarity">
    <text evidence="1">Belongs to the SUI1 family.</text>
</comment>
<dbReference type="FunFam" id="3.30.780.10:FF:000002">
    <property type="entry name" value="Stress response translation initiation inhibitor"/>
    <property type="match status" value="1"/>
</dbReference>
<dbReference type="InterPro" id="IPR001950">
    <property type="entry name" value="SUI1"/>
</dbReference>
<keyword evidence="5" id="KW-0396">Initiation factor</keyword>
<dbReference type="SUPFAM" id="SSF55159">
    <property type="entry name" value="eIF1-like"/>
    <property type="match status" value="1"/>
</dbReference>
<dbReference type="EMBL" id="BSDS01000001">
    <property type="protein sequence ID" value="GLI37302.1"/>
    <property type="molecule type" value="Genomic_DNA"/>
</dbReference>
<dbReference type="Pfam" id="PF01253">
    <property type="entry name" value="SUI1"/>
    <property type="match status" value="1"/>
</dbReference>
<dbReference type="AlphaFoldDB" id="A0A9W6LAJ7"/>
<dbReference type="PROSITE" id="PS50296">
    <property type="entry name" value="SUI1"/>
    <property type="match status" value="1"/>
</dbReference>
<evidence type="ECO:0000313" key="5">
    <source>
        <dbReference type="EMBL" id="GLI37302.1"/>
    </source>
</evidence>
<keyword evidence="3" id="KW-0648">Protein biosynthesis</keyword>
<dbReference type="GO" id="GO:0003729">
    <property type="term" value="F:mRNA binding"/>
    <property type="evidence" value="ECO:0007669"/>
    <property type="project" value="TreeGrafter"/>
</dbReference>
<dbReference type="Gene3D" id="3.30.780.10">
    <property type="entry name" value="SUI1-like domain"/>
    <property type="match status" value="1"/>
</dbReference>
<comment type="caution">
    <text evidence="5">The sequence shown here is derived from an EMBL/GenBank/DDBJ whole genome shotgun (WGS) entry which is preliminary data.</text>
</comment>
<dbReference type="InterPro" id="IPR050318">
    <property type="entry name" value="DENR/SUI1_TIF"/>
</dbReference>
<dbReference type="NCBIfam" id="NF005297">
    <property type="entry name" value="PRK06824.1"/>
    <property type="match status" value="1"/>
</dbReference>
<evidence type="ECO:0000256" key="1">
    <source>
        <dbReference type="ARBA" id="ARBA00005422"/>
    </source>
</evidence>
<dbReference type="GO" id="GO:0006417">
    <property type="term" value="P:regulation of translation"/>
    <property type="evidence" value="ECO:0007669"/>
    <property type="project" value="UniProtKB-KW"/>
</dbReference>
<dbReference type="GO" id="GO:0003743">
    <property type="term" value="F:translation initiation factor activity"/>
    <property type="evidence" value="ECO:0007669"/>
    <property type="project" value="UniProtKB-KW"/>
</dbReference>
<feature type="domain" description="SUI1" evidence="4">
    <location>
        <begin position="51"/>
        <end position="114"/>
    </location>
</feature>
<reference evidence="5" key="1">
    <citation type="submission" date="2022-12" db="EMBL/GenBank/DDBJ databases">
        <title>Reference genome sequencing for broad-spectrum identification of bacterial and archaeal isolates by mass spectrometry.</title>
        <authorList>
            <person name="Sekiguchi Y."/>
            <person name="Tourlousse D.M."/>
        </authorList>
    </citation>
    <scope>NUCLEOTIDE SEQUENCE</scope>
    <source>
        <strain evidence="5">H2</strain>
    </source>
</reference>
<accession>A0A9W6LAJ7</accession>
<dbReference type="GO" id="GO:0001731">
    <property type="term" value="P:formation of translation preinitiation complex"/>
    <property type="evidence" value="ECO:0007669"/>
    <property type="project" value="TreeGrafter"/>
</dbReference>
<dbReference type="CDD" id="cd11567">
    <property type="entry name" value="YciH_like"/>
    <property type="match status" value="1"/>
</dbReference>
<gene>
    <name evidence="5" type="primary">yciH</name>
    <name evidence="5" type="ORF">GHYDROH2_08030</name>
</gene>
<name>A0A9W6LAJ7_9BACT</name>
<evidence type="ECO:0000256" key="2">
    <source>
        <dbReference type="ARBA" id="ARBA00022845"/>
    </source>
</evidence>
<keyword evidence="2" id="KW-0810">Translation regulation</keyword>
<dbReference type="PANTHER" id="PTHR12789:SF0">
    <property type="entry name" value="DENSITY-REGULATED PROTEIN"/>
    <property type="match status" value="1"/>
</dbReference>
<dbReference type="PIRSF" id="PIRSF037511">
    <property type="entry name" value="Transl_init_SUI1_pro"/>
    <property type="match status" value="1"/>
</dbReference>
<dbReference type="NCBIfam" id="TIGR01158">
    <property type="entry name" value="SUI1_rel"/>
    <property type="match status" value="1"/>
</dbReference>
<dbReference type="InterPro" id="IPR005872">
    <property type="entry name" value="SUI1_arc_bac"/>
</dbReference>
<keyword evidence="6" id="KW-1185">Reference proteome</keyword>